<organism evidence="2 3">
    <name type="scientific">Adineta steineri</name>
    <dbReference type="NCBI Taxonomy" id="433720"/>
    <lineage>
        <taxon>Eukaryota</taxon>
        <taxon>Metazoa</taxon>
        <taxon>Spiralia</taxon>
        <taxon>Gnathifera</taxon>
        <taxon>Rotifera</taxon>
        <taxon>Eurotatoria</taxon>
        <taxon>Bdelloidea</taxon>
        <taxon>Adinetida</taxon>
        <taxon>Adinetidae</taxon>
        <taxon>Adineta</taxon>
    </lineage>
</organism>
<proteinExistence type="predicted"/>
<sequence>MTNSASRPTPIHPQNTHHMASEEINSHRSMAPSYDPRTPLSDHNTSPMAPPPTSQMIASYPQMPRGKVKVKLQRIAPGTKWKQAKIDVIDSLSAFYVENLDDKVHGRFHCMVENL</sequence>
<feature type="compositionally biased region" description="Polar residues" evidence="1">
    <location>
        <begin position="1"/>
        <end position="18"/>
    </location>
</feature>
<dbReference type="EMBL" id="CAJOAY010022382">
    <property type="protein sequence ID" value="CAF4356787.1"/>
    <property type="molecule type" value="Genomic_DNA"/>
</dbReference>
<gene>
    <name evidence="2" type="ORF">OKA104_LOCUS49104</name>
</gene>
<feature type="region of interest" description="Disordered" evidence="1">
    <location>
        <begin position="1"/>
        <end position="61"/>
    </location>
</feature>
<accession>A0A820LGS5</accession>
<reference evidence="2" key="1">
    <citation type="submission" date="2021-02" db="EMBL/GenBank/DDBJ databases">
        <authorList>
            <person name="Nowell W R."/>
        </authorList>
    </citation>
    <scope>NUCLEOTIDE SEQUENCE</scope>
</reference>
<comment type="caution">
    <text evidence="2">The sequence shown here is derived from an EMBL/GenBank/DDBJ whole genome shotgun (WGS) entry which is preliminary data.</text>
</comment>
<name>A0A820LGS5_9BILA</name>
<dbReference type="Proteomes" id="UP000663881">
    <property type="component" value="Unassembled WGS sequence"/>
</dbReference>
<dbReference type="AlphaFoldDB" id="A0A820LGS5"/>
<feature type="non-terminal residue" evidence="2">
    <location>
        <position position="1"/>
    </location>
</feature>
<protein>
    <submittedName>
        <fullName evidence="2">Uncharacterized protein</fullName>
    </submittedName>
</protein>
<evidence type="ECO:0000313" key="3">
    <source>
        <dbReference type="Proteomes" id="UP000663881"/>
    </source>
</evidence>
<evidence type="ECO:0000313" key="2">
    <source>
        <dbReference type="EMBL" id="CAF4356787.1"/>
    </source>
</evidence>
<evidence type="ECO:0000256" key="1">
    <source>
        <dbReference type="SAM" id="MobiDB-lite"/>
    </source>
</evidence>